<gene>
    <name evidence="4" type="ORF">PZE19_12625</name>
</gene>
<name>A0ABT6FB10_9BACT</name>
<keyword evidence="2" id="KW-0812">Transmembrane</keyword>
<feature type="transmembrane region" description="Helical" evidence="2">
    <location>
        <begin position="235"/>
        <end position="255"/>
    </location>
</feature>
<comment type="caution">
    <text evidence="4">The sequence shown here is derived from an EMBL/GenBank/DDBJ whole genome shotgun (WGS) entry which is preliminary data.</text>
</comment>
<evidence type="ECO:0000259" key="3">
    <source>
        <dbReference type="Pfam" id="PF16401"/>
    </source>
</evidence>
<dbReference type="PANTHER" id="PTHR31061">
    <property type="entry name" value="LD22376P"/>
    <property type="match status" value="1"/>
</dbReference>
<dbReference type="InterPro" id="IPR032176">
    <property type="entry name" value="DUF5009"/>
</dbReference>
<keyword evidence="2" id="KW-1133">Transmembrane helix</keyword>
<organism evidence="4 5">
    <name type="scientific">Paludisphaera mucosa</name>
    <dbReference type="NCBI Taxonomy" id="3030827"/>
    <lineage>
        <taxon>Bacteria</taxon>
        <taxon>Pseudomonadati</taxon>
        <taxon>Planctomycetota</taxon>
        <taxon>Planctomycetia</taxon>
        <taxon>Isosphaerales</taxon>
        <taxon>Isosphaeraceae</taxon>
        <taxon>Paludisphaera</taxon>
    </lineage>
</organism>
<feature type="compositionally biased region" description="Low complexity" evidence="1">
    <location>
        <begin position="1"/>
        <end position="12"/>
    </location>
</feature>
<feature type="domain" description="DUF5009" evidence="3">
    <location>
        <begin position="32"/>
        <end position="183"/>
    </location>
</feature>
<accession>A0ABT6FB10</accession>
<protein>
    <submittedName>
        <fullName evidence="4">DUF5009 domain-containing protein</fullName>
    </submittedName>
</protein>
<evidence type="ECO:0000256" key="1">
    <source>
        <dbReference type="SAM" id="MobiDB-lite"/>
    </source>
</evidence>
<feature type="transmembrane region" description="Helical" evidence="2">
    <location>
        <begin position="326"/>
        <end position="345"/>
    </location>
</feature>
<dbReference type="EMBL" id="JARRAG010000002">
    <property type="protein sequence ID" value="MDG3004624.1"/>
    <property type="molecule type" value="Genomic_DNA"/>
</dbReference>
<feature type="compositionally biased region" description="Pro residues" evidence="1">
    <location>
        <begin position="13"/>
        <end position="26"/>
    </location>
</feature>
<feature type="transmembrane region" description="Helical" evidence="2">
    <location>
        <begin position="425"/>
        <end position="446"/>
    </location>
</feature>
<feature type="transmembrane region" description="Helical" evidence="2">
    <location>
        <begin position="78"/>
        <end position="99"/>
    </location>
</feature>
<dbReference type="PANTHER" id="PTHR31061:SF24">
    <property type="entry name" value="LD22376P"/>
    <property type="match status" value="1"/>
</dbReference>
<feature type="transmembrane region" description="Helical" evidence="2">
    <location>
        <begin position="208"/>
        <end position="228"/>
    </location>
</feature>
<keyword evidence="5" id="KW-1185">Reference proteome</keyword>
<dbReference type="Pfam" id="PF16401">
    <property type="entry name" value="DUF5009"/>
    <property type="match status" value="1"/>
</dbReference>
<feature type="transmembrane region" description="Helical" evidence="2">
    <location>
        <begin position="111"/>
        <end position="128"/>
    </location>
</feature>
<reference evidence="4 5" key="1">
    <citation type="submission" date="2023-03" db="EMBL/GenBank/DDBJ databases">
        <title>Paludisphaera mucosa sp. nov. a novel planctomycete from northern fen.</title>
        <authorList>
            <person name="Ivanova A."/>
        </authorList>
    </citation>
    <scope>NUCLEOTIDE SEQUENCE [LARGE SCALE GENOMIC DNA]</scope>
    <source>
        <strain evidence="4 5">Pla2</strain>
    </source>
</reference>
<sequence>MTNPDAPTDATPAPAPPAETPSPEAPPVAAGRVDSVDVLRGLTILLMVFVNDLGHAAPSWLHHIEPPDADGMTVADLVFPWFLFIVGVSIPLAFQSAFARGATTAGQVGHILLRTVSLLFLGVVYEGAGGDRTLGGARWTLLAFVAIMLAWTSPPREPGRKRTTFLVLKGLGAVALIALLAIYRRRPADTSLLFYGPVEGWPWFRSEWWGILGLIGWAYLTVALLTLWLGKRREWLMGALGVLILLHLVMNQGGLFKHVESKAWLAPVGPAVSWLRGVVDWIGSYVGIGEATGSLAAITMAGCLLGSILPRGSDVATPRERTSWTLTFALGLFVAGLVTDGFAGINKIGATPTWCLWTASLAALLWLALYLVVDVAGWRAWSIVARPAGANPILAYFLHPIVTEALSVAGIGGQVMAYKDSANPGIVVAGSLGMALFVCALTGLLARLGLRVKL</sequence>
<keyword evidence="2" id="KW-0472">Membrane</keyword>
<evidence type="ECO:0000313" key="5">
    <source>
        <dbReference type="Proteomes" id="UP001216907"/>
    </source>
</evidence>
<feature type="transmembrane region" description="Helical" evidence="2">
    <location>
        <begin position="393"/>
        <end position="413"/>
    </location>
</feature>
<feature type="transmembrane region" description="Helical" evidence="2">
    <location>
        <begin position="164"/>
        <end position="183"/>
    </location>
</feature>
<dbReference type="RefSeq" id="WP_277860979.1">
    <property type="nucleotide sequence ID" value="NZ_JARRAG010000002.1"/>
</dbReference>
<feature type="transmembrane region" description="Helical" evidence="2">
    <location>
        <begin position="357"/>
        <end position="381"/>
    </location>
</feature>
<evidence type="ECO:0000313" key="4">
    <source>
        <dbReference type="EMBL" id="MDG3004624.1"/>
    </source>
</evidence>
<dbReference type="Proteomes" id="UP001216907">
    <property type="component" value="Unassembled WGS sequence"/>
</dbReference>
<feature type="transmembrane region" description="Helical" evidence="2">
    <location>
        <begin position="134"/>
        <end position="152"/>
    </location>
</feature>
<proteinExistence type="predicted"/>
<feature type="region of interest" description="Disordered" evidence="1">
    <location>
        <begin position="1"/>
        <end position="29"/>
    </location>
</feature>
<feature type="transmembrane region" description="Helical" evidence="2">
    <location>
        <begin position="282"/>
        <end position="305"/>
    </location>
</feature>
<evidence type="ECO:0000256" key="2">
    <source>
        <dbReference type="SAM" id="Phobius"/>
    </source>
</evidence>